<dbReference type="Pfam" id="PF00735">
    <property type="entry name" value="Septin"/>
    <property type="match status" value="2"/>
</dbReference>
<keyword evidence="2" id="KW-1133">Transmembrane helix</keyword>
<dbReference type="eggNOG" id="KOG2655">
    <property type="taxonomic scope" value="Eukaryota"/>
</dbReference>
<dbReference type="PANTHER" id="PTHR18884">
    <property type="entry name" value="SEPTIN"/>
    <property type="match status" value="1"/>
</dbReference>
<keyword evidence="2" id="KW-0812">Transmembrane</keyword>
<feature type="transmembrane region" description="Helical" evidence="2">
    <location>
        <begin position="134"/>
        <end position="154"/>
    </location>
</feature>
<dbReference type="SUPFAM" id="SSF52540">
    <property type="entry name" value="P-loop containing nucleoside triphosphate hydrolases"/>
    <property type="match status" value="1"/>
</dbReference>
<keyword evidence="2" id="KW-0472">Membrane</keyword>
<evidence type="ECO:0000256" key="2">
    <source>
        <dbReference type="SAM" id="Phobius"/>
    </source>
</evidence>
<gene>
    <name evidence="4" type="ORF">IMG5_181130</name>
</gene>
<keyword evidence="1" id="KW-0547">Nucleotide-binding</keyword>
<dbReference type="Proteomes" id="UP000008983">
    <property type="component" value="Unassembled WGS sequence"/>
</dbReference>
<comment type="similarity">
    <text evidence="1">Belongs to the TRAFAC class TrmE-Era-EngA-EngB-Septin-like GTPase superfamily. Septin GTPase family.</text>
</comment>
<evidence type="ECO:0000256" key="1">
    <source>
        <dbReference type="RuleBase" id="RU004560"/>
    </source>
</evidence>
<dbReference type="GeneID" id="14904306"/>
<keyword evidence="5" id="KW-1185">Reference proteome</keyword>
<dbReference type="InterPro" id="IPR030379">
    <property type="entry name" value="G_SEPTIN_dom"/>
</dbReference>
<dbReference type="InterPro" id="IPR027417">
    <property type="entry name" value="P-loop_NTPase"/>
</dbReference>
<reference evidence="4 5" key="1">
    <citation type="submission" date="2011-07" db="EMBL/GenBank/DDBJ databases">
        <authorList>
            <person name="Coyne R."/>
            <person name="Brami D."/>
            <person name="Johnson J."/>
            <person name="Hostetler J."/>
            <person name="Hannick L."/>
            <person name="Clark T."/>
            <person name="Cassidy-Hanley D."/>
            <person name="Inman J."/>
        </authorList>
    </citation>
    <scope>NUCLEOTIDE SEQUENCE [LARGE SCALE GENOMIC DNA]</scope>
    <source>
        <strain evidence="4 5">G5</strain>
    </source>
</reference>
<dbReference type="OrthoDB" id="416553at2759"/>
<dbReference type="EMBL" id="GL984282">
    <property type="protein sequence ID" value="EGR28184.1"/>
    <property type="molecule type" value="Genomic_DNA"/>
</dbReference>
<evidence type="ECO:0000259" key="3">
    <source>
        <dbReference type="PROSITE" id="PS51719"/>
    </source>
</evidence>
<evidence type="ECO:0000313" key="5">
    <source>
        <dbReference type="Proteomes" id="UP000008983"/>
    </source>
</evidence>
<dbReference type="GO" id="GO:0005525">
    <property type="term" value="F:GTP binding"/>
    <property type="evidence" value="ECO:0007669"/>
    <property type="project" value="UniProtKB-KW"/>
</dbReference>
<sequence length="304" mass="36468">MRQQQRNQNIIEETVVSEYVSQGSQSSCLNQPSQKAQDFILEKLLNIEIKKQEYLNIIVVGAQRTGKSTFIDSFLMKNFEKQCEFEKINNIVEKRAVSNGKKILNLNLIDTPGYIIGEGVENFKKWYINIKNFIVEKVFFLYIVIFLYFILFQFEHHQEYLEKLYRTKESIQNLNEQDERIHVCLFFLSLDCIKQTDLYIIKKLQKYVNIIPVISRGDLYQYSELKQIKQELQKKLYNNKYNGLILMLYQRIIQHLLTFQTDIQEDVHLFQLYLVKDNIIGEYVIMKIQNIQILYYQKSYQQEI</sequence>
<name>G0R2X3_ICHMU</name>
<feature type="domain" description="Septin-type G" evidence="3">
    <location>
        <begin position="51"/>
        <end position="304"/>
    </location>
</feature>
<proteinExistence type="inferred from homology"/>
<dbReference type="InParanoid" id="G0R2X3"/>
<accession>G0R2X3</accession>
<dbReference type="RefSeq" id="XP_004027529.1">
    <property type="nucleotide sequence ID" value="XM_004027480.1"/>
</dbReference>
<keyword evidence="1" id="KW-0342">GTP-binding</keyword>
<organism evidence="4 5">
    <name type="scientific">Ichthyophthirius multifiliis</name>
    <name type="common">White spot disease agent</name>
    <name type="synonym">Ich</name>
    <dbReference type="NCBI Taxonomy" id="5932"/>
    <lineage>
        <taxon>Eukaryota</taxon>
        <taxon>Sar</taxon>
        <taxon>Alveolata</taxon>
        <taxon>Ciliophora</taxon>
        <taxon>Intramacronucleata</taxon>
        <taxon>Oligohymenophorea</taxon>
        <taxon>Hymenostomatida</taxon>
        <taxon>Ophryoglenina</taxon>
        <taxon>Ichthyophthirius</taxon>
    </lineage>
</organism>
<dbReference type="STRING" id="857967.G0R2X3"/>
<evidence type="ECO:0000313" key="4">
    <source>
        <dbReference type="EMBL" id="EGR28184.1"/>
    </source>
</evidence>
<dbReference type="PROSITE" id="PS51719">
    <property type="entry name" value="G_SEPTIN"/>
    <property type="match status" value="1"/>
</dbReference>
<dbReference type="AlphaFoldDB" id="G0R2X3"/>
<protein>
    <recommendedName>
        <fullName evidence="3">Septin-type G domain-containing protein</fullName>
    </recommendedName>
</protein>
<dbReference type="Gene3D" id="3.40.50.300">
    <property type="entry name" value="P-loop containing nucleotide triphosphate hydrolases"/>
    <property type="match status" value="1"/>
</dbReference>